<keyword evidence="2" id="KW-1185">Reference proteome</keyword>
<protein>
    <submittedName>
        <fullName evidence="1">Uncharacterized protein</fullName>
    </submittedName>
</protein>
<evidence type="ECO:0000313" key="1">
    <source>
        <dbReference type="EMBL" id="KAH7912045.1"/>
    </source>
</evidence>
<accession>A0ACB8AF72</accession>
<gene>
    <name evidence="1" type="ORF">BJ138DRAFT_1084467</name>
</gene>
<dbReference type="EMBL" id="MU267661">
    <property type="protein sequence ID" value="KAH7912045.1"/>
    <property type="molecule type" value="Genomic_DNA"/>
</dbReference>
<dbReference type="Proteomes" id="UP000790377">
    <property type="component" value="Unassembled WGS sequence"/>
</dbReference>
<sequence>MIRAQAVAVDFAWITAQSQLPHKPLPKDLQKLSHAKSDSSASLASIMVIEKSRPITKTRTRGHEFRPFVASGSRPTYYPLLKITNSTGHSSHTTKKRRKKVKERLPAAFWRPDVSIQRGKALGYALGYPGSWSARYDGDPRKQWYVRDTMRKGIPGNE</sequence>
<comment type="caution">
    <text evidence="1">The sequence shown here is derived from an EMBL/GenBank/DDBJ whole genome shotgun (WGS) entry which is preliminary data.</text>
</comment>
<organism evidence="1 2">
    <name type="scientific">Hygrophoropsis aurantiaca</name>
    <dbReference type="NCBI Taxonomy" id="72124"/>
    <lineage>
        <taxon>Eukaryota</taxon>
        <taxon>Fungi</taxon>
        <taxon>Dikarya</taxon>
        <taxon>Basidiomycota</taxon>
        <taxon>Agaricomycotina</taxon>
        <taxon>Agaricomycetes</taxon>
        <taxon>Agaricomycetidae</taxon>
        <taxon>Boletales</taxon>
        <taxon>Coniophorineae</taxon>
        <taxon>Hygrophoropsidaceae</taxon>
        <taxon>Hygrophoropsis</taxon>
    </lineage>
</organism>
<reference evidence="1" key="1">
    <citation type="journal article" date="2021" name="New Phytol.">
        <title>Evolutionary innovations through gain and loss of genes in the ectomycorrhizal Boletales.</title>
        <authorList>
            <person name="Wu G."/>
            <person name="Miyauchi S."/>
            <person name="Morin E."/>
            <person name="Kuo A."/>
            <person name="Drula E."/>
            <person name="Varga T."/>
            <person name="Kohler A."/>
            <person name="Feng B."/>
            <person name="Cao Y."/>
            <person name="Lipzen A."/>
            <person name="Daum C."/>
            <person name="Hundley H."/>
            <person name="Pangilinan J."/>
            <person name="Johnson J."/>
            <person name="Barry K."/>
            <person name="LaButti K."/>
            <person name="Ng V."/>
            <person name="Ahrendt S."/>
            <person name="Min B."/>
            <person name="Choi I.G."/>
            <person name="Park H."/>
            <person name="Plett J.M."/>
            <person name="Magnuson J."/>
            <person name="Spatafora J.W."/>
            <person name="Nagy L.G."/>
            <person name="Henrissat B."/>
            <person name="Grigoriev I.V."/>
            <person name="Yang Z.L."/>
            <person name="Xu J."/>
            <person name="Martin F.M."/>
        </authorList>
    </citation>
    <scope>NUCLEOTIDE SEQUENCE</scope>
    <source>
        <strain evidence="1">ATCC 28755</strain>
    </source>
</reference>
<name>A0ACB8AF72_9AGAM</name>
<evidence type="ECO:0000313" key="2">
    <source>
        <dbReference type="Proteomes" id="UP000790377"/>
    </source>
</evidence>
<proteinExistence type="predicted"/>